<feature type="coiled-coil region" evidence="4">
    <location>
        <begin position="2692"/>
        <end position="2719"/>
    </location>
</feature>
<dbReference type="PROSITE" id="PS00012">
    <property type="entry name" value="PHOSPHOPANTETHEINE"/>
    <property type="match status" value="1"/>
</dbReference>
<dbReference type="InterPro" id="IPR000873">
    <property type="entry name" value="AMP-dep_synth/lig_dom"/>
</dbReference>
<dbReference type="InterPro" id="IPR020845">
    <property type="entry name" value="AMP-binding_CS"/>
</dbReference>
<comment type="caution">
    <text evidence="6">The sequence shown here is derived from an EMBL/GenBank/DDBJ whole genome shotgun (WGS) entry which is preliminary data.</text>
</comment>
<name>A0A918JZG3_9FLAO</name>
<dbReference type="Gene3D" id="3.40.50.980">
    <property type="match status" value="4"/>
</dbReference>
<organism evidence="6 7">
    <name type="scientific">Aquimarina muelleri</name>
    <dbReference type="NCBI Taxonomy" id="279356"/>
    <lineage>
        <taxon>Bacteria</taxon>
        <taxon>Pseudomonadati</taxon>
        <taxon>Bacteroidota</taxon>
        <taxon>Flavobacteriia</taxon>
        <taxon>Flavobacteriales</taxon>
        <taxon>Flavobacteriaceae</taxon>
        <taxon>Aquimarina</taxon>
    </lineage>
</organism>
<dbReference type="GO" id="GO:0044550">
    <property type="term" value="P:secondary metabolite biosynthetic process"/>
    <property type="evidence" value="ECO:0007669"/>
    <property type="project" value="TreeGrafter"/>
</dbReference>
<dbReference type="InterPro" id="IPR023213">
    <property type="entry name" value="CAT-like_dom_sf"/>
</dbReference>
<dbReference type="SUPFAM" id="SSF52777">
    <property type="entry name" value="CoA-dependent acyltransferases"/>
    <property type="match status" value="4"/>
</dbReference>
<evidence type="ECO:0000259" key="5">
    <source>
        <dbReference type="PROSITE" id="PS50075"/>
    </source>
</evidence>
<dbReference type="GO" id="GO:0031177">
    <property type="term" value="F:phosphopantetheine binding"/>
    <property type="evidence" value="ECO:0007669"/>
    <property type="project" value="InterPro"/>
</dbReference>
<feature type="domain" description="Carrier" evidence="5">
    <location>
        <begin position="2801"/>
        <end position="2878"/>
    </location>
</feature>
<dbReference type="GO" id="GO:0072330">
    <property type="term" value="P:monocarboxylic acid biosynthetic process"/>
    <property type="evidence" value="ECO:0007669"/>
    <property type="project" value="UniProtKB-ARBA"/>
</dbReference>
<evidence type="ECO:0000256" key="2">
    <source>
        <dbReference type="ARBA" id="ARBA00022450"/>
    </source>
</evidence>
<accession>A0A918JZG3</accession>
<dbReference type="Gene3D" id="3.30.559.10">
    <property type="entry name" value="Chloramphenicol acetyltransferase-like domain"/>
    <property type="match status" value="2"/>
</dbReference>
<comment type="cofactor">
    <cofactor evidence="1">
        <name>pantetheine 4'-phosphate</name>
        <dbReference type="ChEBI" id="CHEBI:47942"/>
    </cofactor>
</comment>
<dbReference type="InterPro" id="IPR009081">
    <property type="entry name" value="PP-bd_ACP"/>
</dbReference>
<dbReference type="Gene3D" id="1.10.1200.10">
    <property type="entry name" value="ACP-like"/>
    <property type="match status" value="3"/>
</dbReference>
<dbReference type="Gene3D" id="3.30.559.30">
    <property type="entry name" value="Nonribosomal peptide synthetase, condensation domain"/>
    <property type="match status" value="3"/>
</dbReference>
<keyword evidence="7" id="KW-1185">Reference proteome</keyword>
<dbReference type="FunFam" id="2.30.38.10:FF:000001">
    <property type="entry name" value="Non-ribosomal peptide synthetase PvdI"/>
    <property type="match status" value="2"/>
</dbReference>
<dbReference type="Gene3D" id="3.40.50.12780">
    <property type="entry name" value="N-terminal domain of ligase-like"/>
    <property type="match status" value="1"/>
</dbReference>
<protein>
    <submittedName>
        <fullName evidence="6">Plipastatin synthase subunit D</fullName>
    </submittedName>
</protein>
<dbReference type="Gene3D" id="2.30.38.10">
    <property type="entry name" value="Luciferase, Domain 3"/>
    <property type="match status" value="2"/>
</dbReference>
<dbReference type="InterPro" id="IPR036736">
    <property type="entry name" value="ACP-like_sf"/>
</dbReference>
<dbReference type="InterPro" id="IPR020806">
    <property type="entry name" value="PKS_PP-bd"/>
</dbReference>
<dbReference type="Gene3D" id="3.30.300.30">
    <property type="match status" value="3"/>
</dbReference>
<dbReference type="InterPro" id="IPR025110">
    <property type="entry name" value="AMP-bd_C"/>
</dbReference>
<evidence type="ECO:0000313" key="7">
    <source>
        <dbReference type="Proteomes" id="UP000601108"/>
    </source>
</evidence>
<keyword evidence="3" id="KW-0597">Phosphoprotein</keyword>
<dbReference type="FunFam" id="3.40.50.980:FF:000001">
    <property type="entry name" value="Non-ribosomal peptide synthetase"/>
    <property type="match status" value="1"/>
</dbReference>
<dbReference type="InterPro" id="IPR042099">
    <property type="entry name" value="ANL_N_sf"/>
</dbReference>
<dbReference type="InterPro" id="IPR010071">
    <property type="entry name" value="AA_adenyl_dom"/>
</dbReference>
<dbReference type="PROSITE" id="PS50075">
    <property type="entry name" value="CARRIER"/>
    <property type="match status" value="3"/>
</dbReference>
<dbReference type="EMBL" id="BMWS01000038">
    <property type="protein sequence ID" value="GGX33158.1"/>
    <property type="molecule type" value="Genomic_DNA"/>
</dbReference>
<feature type="domain" description="Carrier" evidence="5">
    <location>
        <begin position="718"/>
        <end position="793"/>
    </location>
</feature>
<evidence type="ECO:0000256" key="1">
    <source>
        <dbReference type="ARBA" id="ARBA00001957"/>
    </source>
</evidence>
<dbReference type="NCBIfam" id="TIGR01733">
    <property type="entry name" value="AA-adenyl-dom"/>
    <property type="match status" value="3"/>
</dbReference>
<dbReference type="PANTHER" id="PTHR45527:SF1">
    <property type="entry name" value="FATTY ACID SYNTHASE"/>
    <property type="match status" value="1"/>
</dbReference>
<reference evidence="6 7" key="1">
    <citation type="journal article" date="2014" name="Int. J. Syst. Evol. Microbiol.">
        <title>Complete genome sequence of Corynebacterium casei LMG S-19264T (=DSM 44701T), isolated from a smear-ripened cheese.</title>
        <authorList>
            <consortium name="US DOE Joint Genome Institute (JGI-PGF)"/>
            <person name="Walter F."/>
            <person name="Albersmeier A."/>
            <person name="Kalinowski J."/>
            <person name="Ruckert C."/>
        </authorList>
    </citation>
    <scope>NUCLEOTIDE SEQUENCE [LARGE SCALE GENOMIC DNA]</scope>
    <source>
        <strain evidence="6 7">KCTC 12285</strain>
    </source>
</reference>
<dbReference type="GO" id="GO:0003824">
    <property type="term" value="F:catalytic activity"/>
    <property type="evidence" value="ECO:0007669"/>
    <property type="project" value="InterPro"/>
</dbReference>
<dbReference type="CDD" id="cd19531">
    <property type="entry name" value="LCL_NRPS-like"/>
    <property type="match status" value="2"/>
</dbReference>
<dbReference type="Pfam" id="PF00501">
    <property type="entry name" value="AMP-binding"/>
    <property type="match status" value="3"/>
</dbReference>
<dbReference type="PROSITE" id="PS00455">
    <property type="entry name" value="AMP_BINDING"/>
    <property type="match status" value="3"/>
</dbReference>
<dbReference type="FunFam" id="3.30.300.30:FF:000010">
    <property type="entry name" value="Enterobactin synthetase component F"/>
    <property type="match status" value="1"/>
</dbReference>
<dbReference type="RefSeq" id="WP_027413771.1">
    <property type="nucleotide sequence ID" value="NZ_BMWS01000038.1"/>
</dbReference>
<gene>
    <name evidence="6" type="primary">ppsD</name>
    <name evidence="6" type="ORF">GCM10007384_37380</name>
</gene>
<dbReference type="SUPFAM" id="SSF47336">
    <property type="entry name" value="ACP-like"/>
    <property type="match status" value="3"/>
</dbReference>
<dbReference type="PANTHER" id="PTHR45527">
    <property type="entry name" value="NONRIBOSOMAL PEPTIDE SYNTHETASE"/>
    <property type="match status" value="1"/>
</dbReference>
<dbReference type="Pfam" id="PF00550">
    <property type="entry name" value="PP-binding"/>
    <property type="match status" value="3"/>
</dbReference>
<evidence type="ECO:0000256" key="3">
    <source>
        <dbReference type="ARBA" id="ARBA00022553"/>
    </source>
</evidence>
<dbReference type="NCBIfam" id="NF003417">
    <property type="entry name" value="PRK04813.1"/>
    <property type="match status" value="3"/>
</dbReference>
<keyword evidence="2" id="KW-0596">Phosphopantetheine</keyword>
<evidence type="ECO:0000256" key="4">
    <source>
        <dbReference type="SAM" id="Coils"/>
    </source>
</evidence>
<proteinExistence type="predicted"/>
<dbReference type="Pfam" id="PF00668">
    <property type="entry name" value="Condensation"/>
    <property type="match status" value="2"/>
</dbReference>
<feature type="domain" description="Carrier" evidence="5">
    <location>
        <begin position="1749"/>
        <end position="1824"/>
    </location>
</feature>
<dbReference type="GO" id="GO:0005737">
    <property type="term" value="C:cytoplasm"/>
    <property type="evidence" value="ECO:0007669"/>
    <property type="project" value="TreeGrafter"/>
</dbReference>
<dbReference type="SMART" id="SM00823">
    <property type="entry name" value="PKS_PP"/>
    <property type="match status" value="2"/>
</dbReference>
<dbReference type="InterPro" id="IPR001242">
    <property type="entry name" value="Condensation_dom"/>
</dbReference>
<dbReference type="Proteomes" id="UP000601108">
    <property type="component" value="Unassembled WGS sequence"/>
</dbReference>
<evidence type="ECO:0000313" key="6">
    <source>
        <dbReference type="EMBL" id="GGX33158.1"/>
    </source>
</evidence>
<sequence length="2894" mass="331806">MNTIVQKITSNYWRSKIGDRDNVDYTDVQINSTEKKCLKKEDLAYFHRITSGNEIVEFTVLLSVFAALLQKYFEDCELIFSKGIDQQTEALLLFAIGALEERTLKTYIQEIKEEVQDVYKYSNYDSTSITKKSFDEYSSFALLFNRNENESFRLPFQLRVNKFENKDFEISISFCANFIKEEIAAHFLENFTTWLLNLEIYITQAVQDISIVFEKEREILLHAFNNNKVIFDRNQTIISVFEAQVVKTPDHAALLYKETTTSYRSLNEQANRLANYLSKNHGIIRNDFVGIKLDRNEDLIISILAVLKMGATYVPIDINYPKDRIAYIEKDSNCRLVIDKELLLDFKKEQENFSKENIEIVKEPDDPAYIIYTSGTTGNPKGVMITHSNAVALLTWAQIEFDASVFEVVYAATSHCFDLSVFEMFYTLSVGKTIRILNNGLDIISYLDKDKKVLLNTVPSTIKKILDDEGDLSNVTVLNLAGEPFPLDIANKFTNTAIEVRNLYGPSEDTTYSTCYKLTNNSYTTVPIGKAISNTQAYILNDNLELVPIGVIGKLYLSGAGVAKGYLNRLDLTTEKFISNPFIKGSKMYDTGDLARWMPDGNIEFLGRKDHQVKLRGYRIELGEIENTISKFSKDIKQAIVIVKTVKNEEVLVCYYVENDSIDKSKLRVCLQEQLPSYMVPNHFVVIGSVPLTPNGKINKKALPEITEGDITRKEYIAPRDQTEQTLITIWEEVIGVKNIGIRDHFFELGGHSLMISQIINRIHKQLNKSVPLKTFYTNPTVESLRDVLKDQEFFAIDRVTKADCYVTTPSQQRLWLLSQLEDSQAYQITGAVEINRNVIKADFIKAFGYVIERHEILRTYFKNNEQGVLHQYIISKLDIDFNLCFEDFSMSQFPDQSAENYIKEQQNKGFNLSNAPLFRATLLKVKENKYIFFLAMHHIISDGWSLEVLTSEIIESYIQLKKNNTISLPDLQIQFKDYAAWLTKANLEDSQKLSREYWLNTFQGELPILELPSFKNRPLIKTYTGKELNYQFPVKVLSQLKRFSQEQQVTLFMTLMSVIKTLLYRYTNQTDIIIGTPIAGREHSDLESQIGLYLNTLAIRTQLDNKDNFIEVLQKEKQQLLDAYTHQNFPFDILVEQLKLKRDVSRSPLFDVMVVFQNQQQLSGFQSKTLNSDITIRDYKLERESSQFDLSFTFIEREGLSLDISYNTDIYEKEFVKGIFTHLENIFDQIIEYPSIPLVEIELLTNRERKCILEEFNTTTITYPKNKTIVDLFIEQAERTPEAIALVFEDKQVTYRELDSLSSDLANYLLANFDLQAEDLVGVKLDRTDWLVVSLLAALKAGCAYVPIDPNYPKARIKNIEEDSNCKVIIDGYLLNLYKETPSLSCALSITNTSPDTIAYIIYTSGSTGNPKGVMITHSNAVSMLHWANTEFKNTDFEYLYAVTSHCFDLSVYELFYPLSIGKKIRLLENGLSIGDYLGKDKKVLINTVPSVIQTLIDKKVSFHNTAAINLAGEPFPLALASHFKDSEIELRNLYGPSEDTTYSSCFRVEKEYDRSVPIGRPISNTTMYILSDTMKLQPVGVIGELYISGAGVTKGYLNKPDLTQQKYIPNPFVDGDLMYKTGDLTRWLPDGNIEFLGRKDDQVKVRGYRIELGEIENALTSYEYIEQSVVVVQEVENNNVIVSYLVSNKDLEKQKIHTLLSEKLPDYMLPSYYIQLDKIPLTPNGKIDKKALPLVSNADIIKTEYVAPTNTTEEKVINIWQNILGVKGIGITDNFFQLGGHSLLLSKLINEYNRVFEKEIDLKQIYSNTVVKSHASLLANTVTTKLNKIEKVEEQEFYKLSPSQIRFWLLYKIQGKSKEFNIYSKLSLPKDLNIKVFESAFNVILERHEALRTIFVENNGNPKQKILSYEAIDVSYFETNNVAEIQNAIFTHEFDLDISPLFKIAVVKNDDSFTLFFNVHHIISDGWSMDVISKELMEIYQAKLLKLEPNLPVLETHYKDYTYWQNEKLMYGKMFLQESYWKEKLSGDIPYLQLPADYGNKVKNSKTASAYYTIFLDEKLKKKIDKVSSKNKTSIFSVFVATLKILVNRLTAEKDIVIGIPVANRSHHQLKNIVGCFINTLMLRDQLEDKATFQNFLLEVNKTIMEALAYQDYPFEQILEELDIPKDQNRFPLSSIFLNMLDFDAKSEDCIDVFDYQEGTLEASPKFDFECYLKSFINGYEIKCVYNRDLFKKETVKYWIDTYLSIIEQSVEDTDKKLREFKVFEEFIFQEEDPKPVNEFNFFEAFEIEQSIIDRFEKQVKKYPDHIAVTCNDKSVTYKELNTKANHLANKIVLATSNIQQRIALLLQHDENSVIAMLAVLKAGCSYVPIDSGSPNNRIQFILEDSKSSILICNNSTIKAAREVKESLSNLTIIQVLEKEIVPGIPNLGIKIDPKSESYVLYTSGSTGNPKGVLQNHRNVLHFIRVYTNNIHIAEEDNLSVFSTYTFDASVKDIYGALLNGATVSIYNITENGLHNLYDWLCIGNISIIHMVPTIYRYFLNGLEENQILDTVRIVDMGGEACYKSDLDIFKKYFSAGTLFVNDYGPTESTIVLQKFLSHDSQITRANIPLGKPVVETEAFLIDENNQKVGIYGEGEIVFKSDYLSLGYLNRKELTEKVFVTDPIKNEGRIYKSGDIGKLLPNGEIEFVKRKDTQIKLNGLRIELSEIENQLESITSVNKAIVLLQELNENKYLVAYIHSQLPIETNDIKSELMNSLPKYMIPTVYIPIETFPLTRTGKIDRKQLPLITLADIKTDVYAAPENKIEEKLVEIWAEILNCNTNEIGVKDNFFELGGNSLKVVMLLNLVNKEFGTMLSLENVYDTLSIKEFAEILNFSTLQNREITSLDNEEVVL</sequence>
<dbReference type="FunFam" id="1.10.1200.10:FF:000016">
    <property type="entry name" value="Non-ribosomal peptide synthase"/>
    <property type="match status" value="1"/>
</dbReference>
<dbReference type="GO" id="GO:0043041">
    <property type="term" value="P:amino acid activation for nonribosomal peptide biosynthetic process"/>
    <property type="evidence" value="ECO:0007669"/>
    <property type="project" value="TreeGrafter"/>
</dbReference>
<dbReference type="InterPro" id="IPR006162">
    <property type="entry name" value="Ppantetheine_attach_site"/>
</dbReference>
<dbReference type="Pfam" id="PF13193">
    <property type="entry name" value="AMP-binding_C"/>
    <property type="match status" value="2"/>
</dbReference>
<keyword evidence="4" id="KW-0175">Coiled coil</keyword>
<dbReference type="SUPFAM" id="SSF56801">
    <property type="entry name" value="Acetyl-CoA synthetase-like"/>
    <property type="match status" value="3"/>
</dbReference>
<dbReference type="InterPro" id="IPR045851">
    <property type="entry name" value="AMP-bd_C_sf"/>
</dbReference>
<dbReference type="CDD" id="cd05930">
    <property type="entry name" value="A_NRPS"/>
    <property type="match status" value="3"/>
</dbReference>